<dbReference type="PATRIC" id="fig|294.124.peg.5574"/>
<dbReference type="Proteomes" id="UP000032101">
    <property type="component" value="Unassembled WGS sequence"/>
</dbReference>
<dbReference type="OrthoDB" id="8420006at2"/>
<dbReference type="GO" id="GO:0016853">
    <property type="term" value="F:isomerase activity"/>
    <property type="evidence" value="ECO:0007669"/>
    <property type="project" value="UniProtKB-KW"/>
</dbReference>
<dbReference type="RefSeq" id="WP_042732846.1">
    <property type="nucleotide sequence ID" value="NZ_JXNZ01000454.1"/>
</dbReference>
<dbReference type="Pfam" id="PF13474">
    <property type="entry name" value="SnoaL_3"/>
    <property type="match status" value="1"/>
</dbReference>
<comment type="caution">
    <text evidence="2">The sequence shown here is derived from an EMBL/GenBank/DDBJ whole genome shotgun (WGS) entry which is preliminary data.</text>
</comment>
<dbReference type="InterPro" id="IPR032710">
    <property type="entry name" value="NTF2-like_dom_sf"/>
</dbReference>
<feature type="domain" description="SnoaL-like" evidence="1">
    <location>
        <begin position="11"/>
        <end position="133"/>
    </location>
</feature>
<reference evidence="2 3" key="1">
    <citation type="submission" date="2015-01" db="EMBL/GenBank/DDBJ databases">
        <title>Draft Genome Sequence of the Biocontrol and Plant Growth-Promoting Rhizobacteria (PGPR) Pseudomonas fluorescens UM270.</title>
        <authorList>
            <person name="Hernandez-Salmeron J.E."/>
            <person name="Santoyo G."/>
            <person name="Moreno-Hagelsieb G."/>
            <person name="Hernandez-Leon R."/>
        </authorList>
    </citation>
    <scope>NUCLEOTIDE SEQUENCE [LARGE SCALE GENOMIC DNA]</scope>
    <source>
        <strain evidence="2 3">UM270</strain>
    </source>
</reference>
<dbReference type="Gene3D" id="3.10.450.50">
    <property type="match status" value="1"/>
</dbReference>
<protein>
    <submittedName>
        <fullName evidence="2">Ketosteroid isomerase</fullName>
    </submittedName>
</protein>
<gene>
    <name evidence="2" type="ORF">RL74_26910</name>
</gene>
<name>A0A0D0P212_PSEFL</name>
<organism evidence="2 3">
    <name type="scientific">Pseudomonas fluorescens</name>
    <dbReference type="NCBI Taxonomy" id="294"/>
    <lineage>
        <taxon>Bacteria</taxon>
        <taxon>Pseudomonadati</taxon>
        <taxon>Pseudomonadota</taxon>
        <taxon>Gammaproteobacteria</taxon>
        <taxon>Pseudomonadales</taxon>
        <taxon>Pseudomonadaceae</taxon>
        <taxon>Pseudomonas</taxon>
    </lineage>
</organism>
<dbReference type="InterPro" id="IPR037401">
    <property type="entry name" value="SnoaL-like"/>
</dbReference>
<dbReference type="EMBL" id="JXNZ01000454">
    <property type="protein sequence ID" value="KIQ56264.1"/>
    <property type="molecule type" value="Genomic_DNA"/>
</dbReference>
<keyword evidence="2" id="KW-0413">Isomerase</keyword>
<evidence type="ECO:0000259" key="1">
    <source>
        <dbReference type="Pfam" id="PF13474"/>
    </source>
</evidence>
<dbReference type="AlphaFoldDB" id="A0A0D0P212"/>
<accession>A0A0D0P212</accession>
<evidence type="ECO:0000313" key="3">
    <source>
        <dbReference type="Proteomes" id="UP000032101"/>
    </source>
</evidence>
<evidence type="ECO:0000313" key="2">
    <source>
        <dbReference type="EMBL" id="KIQ56264.1"/>
    </source>
</evidence>
<proteinExistence type="predicted"/>
<sequence>MNEREQVLLAAAELVAAFARNDREAYFGAFTADASFVFHTLEQPLLSRDAYQALWDRWRSEDGFEVLACTSSNAFVSLQGDVAVFIHDVATELRLQGERHFSQERETILFRKQEGRTQEQQGLWLACHEHLSAMPEGLPPP</sequence>
<dbReference type="SUPFAM" id="SSF54427">
    <property type="entry name" value="NTF2-like"/>
    <property type="match status" value="1"/>
</dbReference>